<feature type="domain" description="RRM" evidence="3">
    <location>
        <begin position="47"/>
        <end position="119"/>
    </location>
</feature>
<dbReference type="SMART" id="SM00360">
    <property type="entry name" value="RRM"/>
    <property type="match status" value="1"/>
</dbReference>
<evidence type="ECO:0000256" key="2">
    <source>
        <dbReference type="SAM" id="MobiDB-lite"/>
    </source>
</evidence>
<dbReference type="InterPro" id="IPR035979">
    <property type="entry name" value="RBD_domain_sf"/>
</dbReference>
<dbReference type="Proteomes" id="UP000230423">
    <property type="component" value="Unassembled WGS sequence"/>
</dbReference>
<protein>
    <recommendedName>
        <fullName evidence="3">RRM domain-containing protein</fullName>
    </recommendedName>
</protein>
<dbReference type="PANTHER" id="PTHR48038">
    <property type="entry name" value="RIBONUCLEOPROTEIN RB97D"/>
    <property type="match status" value="1"/>
</dbReference>
<sequence length="212" mass="22777">MNGQWLGRRTIRTNWATRKPGQGGGDQPASNEKTYDDIFNMTTPDNTSVYVGNVAGGVCEEDIREAFGRFGRILEVRIFKVQGYAFVKFDSKDCACRAILQMNGGDLGGNTIRCSWGKTSDSDKRQQGYSNYGQGAYGYGGQATGSSGYGAPATGGPGGAAVAAAAQAHQQYYNYYAQYYSNPQVMQQWASYWQQQQAGAGQSGTAGANGNR</sequence>
<dbReference type="Gene3D" id="3.30.70.330">
    <property type="match status" value="1"/>
</dbReference>
<feature type="region of interest" description="Disordered" evidence="2">
    <location>
        <begin position="1"/>
        <end position="34"/>
    </location>
</feature>
<dbReference type="PANTHER" id="PTHR48038:SF1">
    <property type="entry name" value="RIBONUCLEOPROTEIN RB97D"/>
    <property type="match status" value="1"/>
</dbReference>
<name>A0A2G9V0S0_TELCI</name>
<gene>
    <name evidence="4" type="ORF">TELCIR_01848</name>
</gene>
<keyword evidence="1" id="KW-0694">RNA-binding</keyword>
<accession>A0A2G9V0S0</accession>
<dbReference type="Pfam" id="PF00076">
    <property type="entry name" value="RRM_1"/>
    <property type="match status" value="1"/>
</dbReference>
<dbReference type="InterPro" id="IPR012677">
    <property type="entry name" value="Nucleotide-bd_a/b_plait_sf"/>
</dbReference>
<dbReference type="GO" id="GO:0003723">
    <property type="term" value="F:RNA binding"/>
    <property type="evidence" value="ECO:0007669"/>
    <property type="project" value="UniProtKB-UniRule"/>
</dbReference>
<organism evidence="4 5">
    <name type="scientific">Teladorsagia circumcincta</name>
    <name type="common">Brown stomach worm</name>
    <name type="synonym">Ostertagia circumcincta</name>
    <dbReference type="NCBI Taxonomy" id="45464"/>
    <lineage>
        <taxon>Eukaryota</taxon>
        <taxon>Metazoa</taxon>
        <taxon>Ecdysozoa</taxon>
        <taxon>Nematoda</taxon>
        <taxon>Chromadorea</taxon>
        <taxon>Rhabditida</taxon>
        <taxon>Rhabditina</taxon>
        <taxon>Rhabditomorpha</taxon>
        <taxon>Strongyloidea</taxon>
        <taxon>Trichostrongylidae</taxon>
        <taxon>Teladorsagia</taxon>
    </lineage>
</organism>
<keyword evidence="5" id="KW-1185">Reference proteome</keyword>
<reference evidence="4 5" key="1">
    <citation type="submission" date="2015-09" db="EMBL/GenBank/DDBJ databases">
        <title>Draft genome of the parasitic nematode Teladorsagia circumcincta isolate WARC Sus (inbred).</title>
        <authorList>
            <person name="Mitreva M."/>
        </authorList>
    </citation>
    <scope>NUCLEOTIDE SEQUENCE [LARGE SCALE GENOMIC DNA]</scope>
    <source>
        <strain evidence="4 5">S</strain>
    </source>
</reference>
<evidence type="ECO:0000259" key="3">
    <source>
        <dbReference type="PROSITE" id="PS50102"/>
    </source>
</evidence>
<dbReference type="AlphaFoldDB" id="A0A2G9V0S0"/>
<dbReference type="SUPFAM" id="SSF54928">
    <property type="entry name" value="RNA-binding domain, RBD"/>
    <property type="match status" value="1"/>
</dbReference>
<dbReference type="EMBL" id="KZ345081">
    <property type="protein sequence ID" value="PIO76078.1"/>
    <property type="molecule type" value="Genomic_DNA"/>
</dbReference>
<evidence type="ECO:0000313" key="4">
    <source>
        <dbReference type="EMBL" id="PIO76078.1"/>
    </source>
</evidence>
<dbReference type="InterPro" id="IPR000504">
    <property type="entry name" value="RRM_dom"/>
</dbReference>
<evidence type="ECO:0000313" key="5">
    <source>
        <dbReference type="Proteomes" id="UP000230423"/>
    </source>
</evidence>
<proteinExistence type="predicted"/>
<dbReference type="OrthoDB" id="439808at2759"/>
<evidence type="ECO:0000256" key="1">
    <source>
        <dbReference type="PROSITE-ProRule" id="PRU00176"/>
    </source>
</evidence>
<dbReference type="PROSITE" id="PS50102">
    <property type="entry name" value="RRM"/>
    <property type="match status" value="1"/>
</dbReference>